<feature type="region of interest" description="Disordered" evidence="2">
    <location>
        <begin position="1"/>
        <end position="29"/>
    </location>
</feature>
<keyword evidence="1" id="KW-0040">ANK repeat</keyword>
<dbReference type="InterPro" id="IPR051569">
    <property type="entry name" value="SHANK"/>
</dbReference>
<gene>
    <name evidence="3" type="ORF">T265_01854</name>
</gene>
<evidence type="ECO:0000256" key="1">
    <source>
        <dbReference type="PROSITE-ProRule" id="PRU00023"/>
    </source>
</evidence>
<dbReference type="Pfam" id="PF12796">
    <property type="entry name" value="Ank_2"/>
    <property type="match status" value="1"/>
</dbReference>
<dbReference type="PROSITE" id="PS50088">
    <property type="entry name" value="ANK_REPEAT"/>
    <property type="match status" value="4"/>
</dbReference>
<dbReference type="KEGG" id="ovi:T265_01854"/>
<feature type="repeat" description="ANK" evidence="1">
    <location>
        <begin position="339"/>
        <end position="371"/>
    </location>
</feature>
<feature type="compositionally biased region" description="Low complexity" evidence="2">
    <location>
        <begin position="729"/>
        <end position="741"/>
    </location>
</feature>
<feature type="repeat" description="ANK" evidence="1">
    <location>
        <begin position="220"/>
        <end position="252"/>
    </location>
</feature>
<evidence type="ECO:0000313" key="3">
    <source>
        <dbReference type="EMBL" id="KER32082.1"/>
    </source>
</evidence>
<dbReference type="PANTHER" id="PTHR24135:SF28">
    <property type="entry name" value="LD13733P"/>
    <property type="match status" value="1"/>
</dbReference>
<feature type="region of interest" description="Disordered" evidence="2">
    <location>
        <begin position="544"/>
        <end position="572"/>
    </location>
</feature>
<dbReference type="EMBL" id="KL596638">
    <property type="protein sequence ID" value="KER32082.1"/>
    <property type="molecule type" value="Genomic_DNA"/>
</dbReference>
<feature type="region of interest" description="Disordered" evidence="2">
    <location>
        <begin position="978"/>
        <end position="1002"/>
    </location>
</feature>
<dbReference type="GO" id="GO:0030160">
    <property type="term" value="F:synaptic receptor adaptor activity"/>
    <property type="evidence" value="ECO:0007669"/>
    <property type="project" value="TreeGrafter"/>
</dbReference>
<dbReference type="CTD" id="20316042"/>
<accession>A0A075A1F2</accession>
<dbReference type="OrthoDB" id="445896at2759"/>
<dbReference type="GeneID" id="20316042"/>
<dbReference type="PRINTS" id="PR01415">
    <property type="entry name" value="ANKYRIN"/>
</dbReference>
<reference evidence="3 4" key="1">
    <citation type="submission" date="2013-11" db="EMBL/GenBank/DDBJ databases">
        <title>Opisthorchis viverrini - life in the bile duct.</title>
        <authorList>
            <person name="Young N.D."/>
            <person name="Nagarajan N."/>
            <person name="Lin S.J."/>
            <person name="Korhonen P.K."/>
            <person name="Jex A.R."/>
            <person name="Hall R.S."/>
            <person name="Safavi-Hemami H."/>
            <person name="Kaewkong W."/>
            <person name="Bertrand D."/>
            <person name="Gao S."/>
            <person name="Seet Q."/>
            <person name="Wongkham S."/>
            <person name="Teh B.T."/>
            <person name="Wongkham C."/>
            <person name="Intapan P.M."/>
            <person name="Maleewong W."/>
            <person name="Yang X."/>
            <person name="Hu M."/>
            <person name="Wang Z."/>
            <person name="Hofmann A."/>
            <person name="Sternberg P.W."/>
            <person name="Tan P."/>
            <person name="Wang J."/>
            <person name="Gasser R.B."/>
        </authorList>
    </citation>
    <scope>NUCLEOTIDE SEQUENCE [LARGE SCALE GENOMIC DNA]</scope>
</reference>
<dbReference type="GO" id="GO:0014069">
    <property type="term" value="C:postsynaptic density"/>
    <property type="evidence" value="ECO:0007669"/>
    <property type="project" value="TreeGrafter"/>
</dbReference>
<feature type="region of interest" description="Disordered" evidence="2">
    <location>
        <begin position="886"/>
        <end position="944"/>
    </location>
</feature>
<feature type="region of interest" description="Disordered" evidence="2">
    <location>
        <begin position="696"/>
        <end position="800"/>
    </location>
</feature>
<feature type="repeat" description="ANK" evidence="1">
    <location>
        <begin position="287"/>
        <end position="319"/>
    </location>
</feature>
<dbReference type="RefSeq" id="XP_009164228.1">
    <property type="nucleotide sequence ID" value="XM_009165964.1"/>
</dbReference>
<dbReference type="InterPro" id="IPR036770">
    <property type="entry name" value="Ankyrin_rpt-contain_sf"/>
</dbReference>
<dbReference type="PROSITE" id="PS50297">
    <property type="entry name" value="ANK_REP_REGION"/>
    <property type="match status" value="3"/>
</dbReference>
<feature type="compositionally biased region" description="Polar residues" evidence="2">
    <location>
        <begin position="787"/>
        <end position="800"/>
    </location>
</feature>
<name>A0A075A1F2_OPIVI</name>
<feature type="compositionally biased region" description="Polar residues" evidence="2">
    <location>
        <begin position="1"/>
        <end position="26"/>
    </location>
</feature>
<sequence length="1002" mass="109277">MKKFTLSYNTDSDSNKSAHSSQTVNEVGSEKAPQRTIVLKIFLTHLSRTTTIKVTGDAVIWDIKNKLSKAFDKQIPDSLNMGFYLPSGGGKLGKFLEEERLLSEYSGDKEELELEVGLSMLQAGAMGLMDKFSKVRFADILGRNVIILTIKDVQKSFIRYVTRGDHKKVSSILAKGFDPNFHCQKTGETPLTIAVTRNKPQAMITALVAGGAQRDYFSKFGLTPLHKAAAVGNYEAVKTLLDFGQSPNTIDKVGLTPLYYNILNDQDTKICHSLLYEHSQLGICDAEGLQEIHQAARLNRVEQINLLIMYGADVNSRCVPPNGTTACLPANKLYPMATTNDTPLHVAAAAGQRNAVMRLLSWGADPTLINVSNQTAIQVAQSCDHMELADAIRFFRGDVHHSLYGGPFLPTPTYNPKRRMRKAPQSSHISEPTMLVPTASRPKEPGPRTAYSSLPTPVEEGNIARSPRINGHSTNTCSTMQRAMSMYNLAENGQKASAQFPFQKNSTSISPTAVCGSFFMASQIYYDSRVMDSTASVSATLSRRPKLASRKTDELSGPNDMLPHKPREIQKPYVPKQPDFTMVMRDGPRHFSRLDRPELLTSFVPPGAPCSKRESNWSREFQREGSQTDSGISNSSSVEKTVHLNALRSSPQAKPLNGRSPPVAYEASHDEVIQCLSGAVLDSVCLTIVSPVIQHPSAPKPPPPQPQVSADQTTPAAVMNKSDPISDQSTSASTSSATYYSMPVDDNSKGYQVPGQSAKSGRPVLSTESSELSSARSSDRTNYEGVWSQSTGTSSNNVSARSSLVSRPHTLNISTKSADVPPAVRQYSGSKLDVQINALPQPPKVVGLTRSRTTSGLAEVHSTTTDSTSLAQSLYFARHPRFRRIGSHDSQSSTSSVGVPACPTQTRKIPVRSRSGVHTEPRSPKNMNLPQKLEKPCNGSPGGAKITVIKADREASRQRISSAETINSNNIRHYPAIQRRSPPTNEQVNPELVLLPPPAQFR</sequence>
<evidence type="ECO:0000313" key="4">
    <source>
        <dbReference type="Proteomes" id="UP000054324"/>
    </source>
</evidence>
<dbReference type="Proteomes" id="UP000054324">
    <property type="component" value="Unassembled WGS sequence"/>
</dbReference>
<feature type="region of interest" description="Disordered" evidence="2">
    <location>
        <begin position="602"/>
        <end position="636"/>
    </location>
</feature>
<dbReference type="Pfam" id="PF00023">
    <property type="entry name" value="Ank"/>
    <property type="match status" value="1"/>
</dbReference>
<proteinExistence type="predicted"/>
<dbReference type="Gene3D" id="1.25.40.20">
    <property type="entry name" value="Ankyrin repeat-containing domain"/>
    <property type="match status" value="1"/>
</dbReference>
<dbReference type="STRING" id="6198.A0A075A1F2"/>
<dbReference type="InterPro" id="IPR002110">
    <property type="entry name" value="Ankyrin_rpt"/>
</dbReference>
<feature type="region of interest" description="Disordered" evidence="2">
    <location>
        <begin position="436"/>
        <end position="473"/>
    </location>
</feature>
<protein>
    <submittedName>
        <fullName evidence="3">Uncharacterized protein</fullName>
    </submittedName>
</protein>
<dbReference type="GO" id="GO:0035255">
    <property type="term" value="F:ionotropic glutamate receptor binding"/>
    <property type="evidence" value="ECO:0007669"/>
    <property type="project" value="TreeGrafter"/>
</dbReference>
<dbReference type="GO" id="GO:0043197">
    <property type="term" value="C:dendritic spine"/>
    <property type="evidence" value="ECO:0007669"/>
    <property type="project" value="TreeGrafter"/>
</dbReference>
<feature type="compositionally biased region" description="Low complexity" evidence="2">
    <location>
        <begin position="765"/>
        <end position="776"/>
    </location>
</feature>
<dbReference type="SMART" id="SM00248">
    <property type="entry name" value="ANK"/>
    <property type="match status" value="5"/>
</dbReference>
<dbReference type="AlphaFoldDB" id="A0A075A1F2"/>
<feature type="compositionally biased region" description="Polar residues" evidence="2">
    <location>
        <begin position="888"/>
        <end position="907"/>
    </location>
</feature>
<dbReference type="PANTHER" id="PTHR24135">
    <property type="entry name" value="SH3 AND MULTIPLE ANKYRIN REPEAT DOMAINS PROTEIN"/>
    <property type="match status" value="1"/>
</dbReference>
<feature type="compositionally biased region" description="Polar residues" evidence="2">
    <location>
        <begin position="624"/>
        <end position="636"/>
    </location>
</feature>
<feature type="compositionally biased region" description="Basic and acidic residues" evidence="2">
    <location>
        <begin position="611"/>
        <end position="623"/>
    </location>
</feature>
<feature type="repeat" description="ANK" evidence="1">
    <location>
        <begin position="186"/>
        <end position="219"/>
    </location>
</feature>
<evidence type="ECO:0000256" key="2">
    <source>
        <dbReference type="SAM" id="MobiDB-lite"/>
    </source>
</evidence>
<dbReference type="SUPFAM" id="SSF48403">
    <property type="entry name" value="Ankyrin repeat"/>
    <property type="match status" value="1"/>
</dbReference>
<keyword evidence="4" id="KW-1185">Reference proteome</keyword>
<organism evidence="3 4">
    <name type="scientific">Opisthorchis viverrini</name>
    <name type="common">Southeast Asian liver fluke</name>
    <dbReference type="NCBI Taxonomy" id="6198"/>
    <lineage>
        <taxon>Eukaryota</taxon>
        <taxon>Metazoa</taxon>
        <taxon>Spiralia</taxon>
        <taxon>Lophotrochozoa</taxon>
        <taxon>Platyhelminthes</taxon>
        <taxon>Trematoda</taxon>
        <taxon>Digenea</taxon>
        <taxon>Opisthorchiida</taxon>
        <taxon>Opisthorchiata</taxon>
        <taxon>Opisthorchiidae</taxon>
        <taxon>Opisthorchis</taxon>
    </lineage>
</organism>
<dbReference type="GO" id="GO:0045211">
    <property type="term" value="C:postsynaptic membrane"/>
    <property type="evidence" value="ECO:0007669"/>
    <property type="project" value="TreeGrafter"/>
</dbReference>